<gene>
    <name evidence="2" type="ORF">RT717_24475</name>
</gene>
<evidence type="ECO:0000313" key="3">
    <source>
        <dbReference type="Proteomes" id="UP001302349"/>
    </source>
</evidence>
<keyword evidence="3" id="KW-1185">Reference proteome</keyword>
<keyword evidence="1" id="KW-0812">Transmembrane</keyword>
<dbReference type="Proteomes" id="UP001302349">
    <property type="component" value="Chromosome"/>
</dbReference>
<organism evidence="2 3">
    <name type="scientific">Imperialibacter roseus</name>
    <dbReference type="NCBI Taxonomy" id="1324217"/>
    <lineage>
        <taxon>Bacteria</taxon>
        <taxon>Pseudomonadati</taxon>
        <taxon>Bacteroidota</taxon>
        <taxon>Cytophagia</taxon>
        <taxon>Cytophagales</taxon>
        <taxon>Flammeovirgaceae</taxon>
        <taxon>Imperialibacter</taxon>
    </lineage>
</organism>
<evidence type="ECO:0000313" key="2">
    <source>
        <dbReference type="EMBL" id="WOK06235.1"/>
    </source>
</evidence>
<reference evidence="2 3" key="1">
    <citation type="journal article" date="2023" name="Microbiol. Resour. Announc.">
        <title>Complete Genome Sequence of Imperialibacter roseus strain P4T.</title>
        <authorList>
            <person name="Tizabi D.R."/>
            <person name="Bachvaroff T."/>
            <person name="Hill R.T."/>
        </authorList>
    </citation>
    <scope>NUCLEOTIDE SEQUENCE [LARGE SCALE GENOMIC DNA]</scope>
    <source>
        <strain evidence="2 3">P4T</strain>
    </source>
</reference>
<dbReference type="EMBL" id="CP136051">
    <property type="protein sequence ID" value="WOK06235.1"/>
    <property type="molecule type" value="Genomic_DNA"/>
</dbReference>
<keyword evidence="1" id="KW-1133">Transmembrane helix</keyword>
<name>A0ABZ0IQH3_9BACT</name>
<sequence>MLSKKTMKYFTNPKELPAGIRNALTIAAVAVGVAVGIAAIFEKPIIKAATDFFSTC</sequence>
<evidence type="ECO:0000256" key="1">
    <source>
        <dbReference type="SAM" id="Phobius"/>
    </source>
</evidence>
<accession>A0ABZ0IQH3</accession>
<proteinExistence type="predicted"/>
<feature type="transmembrane region" description="Helical" evidence="1">
    <location>
        <begin position="20"/>
        <end position="41"/>
    </location>
</feature>
<protein>
    <submittedName>
        <fullName evidence="2">Uncharacterized protein</fullName>
    </submittedName>
</protein>
<keyword evidence="1" id="KW-0472">Membrane</keyword>
<dbReference type="RefSeq" id="WP_317488963.1">
    <property type="nucleotide sequence ID" value="NZ_CP136051.1"/>
</dbReference>